<feature type="transmembrane region" description="Helical" evidence="7">
    <location>
        <begin position="330"/>
        <end position="351"/>
    </location>
</feature>
<feature type="domain" description="DUF1736" evidence="8">
    <location>
        <begin position="331"/>
        <end position="381"/>
    </location>
</feature>
<feature type="transmembrane region" description="Helical" evidence="7">
    <location>
        <begin position="140"/>
        <end position="160"/>
    </location>
</feature>
<keyword evidence="2" id="KW-0677">Repeat</keyword>
<dbReference type="GO" id="GO:0004169">
    <property type="term" value="F:dolichyl-phosphate-mannose-protein mannosyltransferase activity"/>
    <property type="evidence" value="ECO:0007669"/>
    <property type="project" value="UniProtKB-EC"/>
</dbReference>
<dbReference type="Gene3D" id="1.25.40.10">
    <property type="entry name" value="Tetratricopeptide repeat domain"/>
    <property type="match status" value="1"/>
</dbReference>
<evidence type="ECO:0000256" key="7">
    <source>
        <dbReference type="SAM" id="Phobius"/>
    </source>
</evidence>
<evidence type="ECO:0000259" key="8">
    <source>
        <dbReference type="Pfam" id="PF08409"/>
    </source>
</evidence>
<dbReference type="InterPro" id="IPR011990">
    <property type="entry name" value="TPR-like_helical_dom_sf"/>
</dbReference>
<evidence type="ECO:0000313" key="10">
    <source>
        <dbReference type="RefSeq" id="XP_026680500.1"/>
    </source>
</evidence>
<dbReference type="InterPro" id="IPR013618">
    <property type="entry name" value="TMTC_DUF1736"/>
</dbReference>
<keyword evidence="7" id="KW-1133">Transmembrane helix</keyword>
<dbReference type="Proteomes" id="UP000079169">
    <property type="component" value="Unplaced"/>
</dbReference>
<name>A0A3Q0J1C2_DIACI</name>
<feature type="transmembrane region" description="Helical" evidence="7">
    <location>
        <begin position="222"/>
        <end position="252"/>
    </location>
</feature>
<evidence type="ECO:0000256" key="1">
    <source>
        <dbReference type="ARBA" id="ARBA00003582"/>
    </source>
</evidence>
<dbReference type="PROSITE" id="PS50293">
    <property type="entry name" value="TPR_REGION"/>
    <property type="match status" value="1"/>
</dbReference>
<keyword evidence="7" id="KW-0812">Transmembrane</keyword>
<feature type="transmembrane region" description="Helical" evidence="7">
    <location>
        <begin position="371"/>
        <end position="389"/>
    </location>
</feature>
<dbReference type="KEGG" id="dci:103510711"/>
<keyword evidence="4 7" id="KW-0472">Membrane</keyword>
<sequence length="526" mass="58901">MTGRGVYSSVVLIAVGVYFNSLGGDLVHDDIVALARNQDVLGGTSVGQMFTNDFWGTPLSDPASHKSYRPLTTLTFRLTNCMFGLEPVWLHACNVLLHALSCVLFTRLSFAVAGLSRKFSAVAGILFAVHPIHSDAVTSIVGRADVLACALFLLSFLFYHDSGFRSKSRGRLAISIIFAVLSMLAKETGITVLMVNLLYDFYKYHSAVKRYSGFRSKSRGRLAISIIFAVLSMLAKETGITVLMVNLLYDFYKYHSAVKRKSRHLCFALAKSQSVNLSILCNALGSYNKKINRVFRQFCFSDDSRFLTFSYLAVFNFWLLLCPSTLSHDWFLTFSYLAVFNFWLLLCPSTLSHDWQMGSIPLVTNLADSRNLATCAFFGCCLLLLYRCLSDLENPRHSPLFLGVLLLVIPFLPASNMLVTVGFVVAERVLYIPSLGFILLITHGLQIISHSGYLRRKLLIGAILMLVVAHSMKTMDRNKDWSSRESLARAGLQSLPENAKMHYNFANVLHSQNQTESAIYHYRRAL</sequence>
<keyword evidence="9" id="KW-1185">Reference proteome</keyword>
<evidence type="ECO:0000256" key="3">
    <source>
        <dbReference type="ARBA" id="ARBA00022803"/>
    </source>
</evidence>
<dbReference type="PANTHER" id="PTHR44809">
    <property type="match status" value="1"/>
</dbReference>
<dbReference type="SUPFAM" id="SSF48452">
    <property type="entry name" value="TPR-like"/>
    <property type="match status" value="1"/>
</dbReference>
<dbReference type="GeneID" id="103510711"/>
<dbReference type="PANTHER" id="PTHR44809:SF1">
    <property type="entry name" value="PROTEIN O-MANNOSYL-TRANSFERASE TMTC1"/>
    <property type="match status" value="1"/>
</dbReference>
<feature type="transmembrane region" description="Helical" evidence="7">
    <location>
        <begin position="430"/>
        <end position="448"/>
    </location>
</feature>
<feature type="transmembrane region" description="Helical" evidence="7">
    <location>
        <begin position="172"/>
        <end position="202"/>
    </location>
</feature>
<feature type="domain" description="DUF1736" evidence="8">
    <location>
        <begin position="304"/>
        <end position="330"/>
    </location>
</feature>
<organism evidence="9 10">
    <name type="scientific">Diaphorina citri</name>
    <name type="common">Asian citrus psyllid</name>
    <dbReference type="NCBI Taxonomy" id="121845"/>
    <lineage>
        <taxon>Eukaryota</taxon>
        <taxon>Metazoa</taxon>
        <taxon>Ecdysozoa</taxon>
        <taxon>Arthropoda</taxon>
        <taxon>Hexapoda</taxon>
        <taxon>Insecta</taxon>
        <taxon>Pterygota</taxon>
        <taxon>Neoptera</taxon>
        <taxon>Paraneoptera</taxon>
        <taxon>Hemiptera</taxon>
        <taxon>Sternorrhyncha</taxon>
        <taxon>Psylloidea</taxon>
        <taxon>Psyllidae</taxon>
        <taxon>Diaphorininae</taxon>
        <taxon>Diaphorina</taxon>
    </lineage>
</organism>
<dbReference type="RefSeq" id="XP_026680500.1">
    <property type="nucleotide sequence ID" value="XM_026824699.1"/>
</dbReference>
<evidence type="ECO:0000256" key="6">
    <source>
        <dbReference type="ARBA" id="ARBA00045102"/>
    </source>
</evidence>
<comment type="catalytic activity">
    <reaction evidence="5">
        <text>a di-trans,poly-cis-dolichyl beta-D-mannosyl phosphate + L-threonyl-[protein] = 3-O-(alpha-D-mannosyl)-L-threonyl-[protein] + a di-trans,poly-cis-dolichyl phosphate + H(+)</text>
        <dbReference type="Rhea" id="RHEA:53396"/>
        <dbReference type="Rhea" id="RHEA-COMP:11060"/>
        <dbReference type="Rhea" id="RHEA-COMP:13547"/>
        <dbReference type="Rhea" id="RHEA-COMP:19498"/>
        <dbReference type="Rhea" id="RHEA-COMP:19501"/>
        <dbReference type="ChEBI" id="CHEBI:15378"/>
        <dbReference type="ChEBI" id="CHEBI:30013"/>
        <dbReference type="ChEBI" id="CHEBI:57683"/>
        <dbReference type="ChEBI" id="CHEBI:58211"/>
        <dbReference type="ChEBI" id="CHEBI:137323"/>
        <dbReference type="EC" id="2.4.1.109"/>
    </reaction>
</comment>
<protein>
    <submittedName>
        <fullName evidence="10">Transmembrane and TPR repeat-containing protein 1-like</fullName>
    </submittedName>
</protein>
<feature type="transmembrane region" description="Helical" evidence="7">
    <location>
        <begin position="305"/>
        <end position="323"/>
    </location>
</feature>
<feature type="transmembrane region" description="Helical" evidence="7">
    <location>
        <begin position="88"/>
        <end position="106"/>
    </location>
</feature>
<reference evidence="10" key="1">
    <citation type="submission" date="2025-08" db="UniProtKB">
        <authorList>
            <consortium name="RefSeq"/>
        </authorList>
    </citation>
    <scope>IDENTIFICATION</scope>
</reference>
<comment type="catalytic activity">
    <reaction evidence="6">
        <text>a di-trans,poly-cis-dolichyl beta-D-mannosyl phosphate + L-seryl-[protein] = 3-O-(alpha-D-mannosyl)-L-seryl-[protein] + a di-trans,poly-cis-dolichyl phosphate + H(+)</text>
        <dbReference type="Rhea" id="RHEA:17377"/>
        <dbReference type="Rhea" id="RHEA-COMP:9863"/>
        <dbReference type="Rhea" id="RHEA-COMP:13546"/>
        <dbReference type="Rhea" id="RHEA-COMP:19498"/>
        <dbReference type="Rhea" id="RHEA-COMP:19501"/>
        <dbReference type="ChEBI" id="CHEBI:15378"/>
        <dbReference type="ChEBI" id="CHEBI:29999"/>
        <dbReference type="ChEBI" id="CHEBI:57683"/>
        <dbReference type="ChEBI" id="CHEBI:58211"/>
        <dbReference type="ChEBI" id="CHEBI:137321"/>
        <dbReference type="EC" id="2.4.1.109"/>
    </reaction>
</comment>
<proteinExistence type="predicted"/>
<evidence type="ECO:0000313" key="9">
    <source>
        <dbReference type="Proteomes" id="UP000079169"/>
    </source>
</evidence>
<evidence type="ECO:0000256" key="5">
    <source>
        <dbReference type="ARBA" id="ARBA00045085"/>
    </source>
</evidence>
<dbReference type="InterPro" id="IPR052943">
    <property type="entry name" value="TMTC_O-mannosyl-trnsfr"/>
</dbReference>
<dbReference type="PaxDb" id="121845-A0A3Q0J1C2"/>
<accession>A0A3Q0J1C2</accession>
<dbReference type="STRING" id="121845.A0A3Q0J1C2"/>
<comment type="function">
    <text evidence="1">Transfers mannosyl residues to the hydroxyl group of serine or threonine residues.</text>
</comment>
<dbReference type="Pfam" id="PF08409">
    <property type="entry name" value="TMTC_DUF1736"/>
    <property type="match status" value="2"/>
</dbReference>
<feature type="transmembrane region" description="Helical" evidence="7">
    <location>
        <begin position="401"/>
        <end position="424"/>
    </location>
</feature>
<dbReference type="AlphaFoldDB" id="A0A3Q0J1C2"/>
<evidence type="ECO:0000256" key="2">
    <source>
        <dbReference type="ARBA" id="ARBA00022737"/>
    </source>
</evidence>
<keyword evidence="3" id="KW-0802">TPR repeat</keyword>
<evidence type="ECO:0000256" key="4">
    <source>
        <dbReference type="ARBA" id="ARBA00023136"/>
    </source>
</evidence>
<gene>
    <name evidence="10" type="primary">LOC103510711</name>
</gene>
<feature type="non-terminal residue" evidence="10">
    <location>
        <position position="526"/>
    </location>
</feature>